<name>G2LDP5_CHLTF</name>
<reference evidence="1 2" key="1">
    <citation type="journal article" date="2012" name="Environ. Microbiol.">
        <title>Complete genome of Candidatus Chloracidobacterium thermophilum, a chlorophyll-based photoheterotroph belonging to the phylum Acidobacteria.</title>
        <authorList>
            <person name="Garcia Costas A.M."/>
            <person name="Liu Z."/>
            <person name="Tomsho L.P."/>
            <person name="Schuster S.C."/>
            <person name="Ward D.M."/>
            <person name="Bryant D.A."/>
        </authorList>
    </citation>
    <scope>NUCLEOTIDE SEQUENCE [LARGE SCALE GENOMIC DNA]</scope>
    <source>
        <strain evidence="1 2">B</strain>
    </source>
</reference>
<dbReference type="AlphaFoldDB" id="G2LDP5"/>
<dbReference type="STRING" id="981222.Cabther_A2165"/>
<dbReference type="KEGG" id="ctm:Cabther_A2165"/>
<evidence type="ECO:0000313" key="2">
    <source>
        <dbReference type="Proteomes" id="UP000006791"/>
    </source>
</evidence>
<keyword evidence="2" id="KW-1185">Reference proteome</keyword>
<protein>
    <submittedName>
        <fullName evidence="1">Uncharacterized protein</fullName>
    </submittedName>
</protein>
<gene>
    <name evidence="1" type="ordered locus">Cabther_A2165</name>
</gene>
<proteinExistence type="predicted"/>
<accession>G2LDP5</accession>
<dbReference type="Proteomes" id="UP000006791">
    <property type="component" value="Chromosome 1"/>
</dbReference>
<evidence type="ECO:0000313" key="1">
    <source>
        <dbReference type="EMBL" id="AEP12903.1"/>
    </source>
</evidence>
<dbReference type="HOGENOM" id="CLU_3420891_0_0_0"/>
<organism evidence="1 2">
    <name type="scientific">Chloracidobacterium thermophilum (strain B)</name>
    <dbReference type="NCBI Taxonomy" id="981222"/>
    <lineage>
        <taxon>Bacteria</taxon>
        <taxon>Pseudomonadati</taxon>
        <taxon>Acidobacteriota</taxon>
        <taxon>Terriglobia</taxon>
        <taxon>Terriglobales</taxon>
        <taxon>Acidobacteriaceae</taxon>
        <taxon>Chloracidobacterium</taxon>
    </lineage>
</organism>
<sequence length="24" mass="2725">MVSIHRRPFFAGGILVVINTGRRK</sequence>
<dbReference type="EMBL" id="CP002514">
    <property type="protein sequence ID" value="AEP12903.1"/>
    <property type="molecule type" value="Genomic_DNA"/>
</dbReference>